<dbReference type="InterPro" id="IPR003265">
    <property type="entry name" value="HhH-GPD_domain"/>
</dbReference>
<dbReference type="GO" id="GO:0140078">
    <property type="term" value="F:class I DNA-(apurinic or apyrimidinic site) endonuclease activity"/>
    <property type="evidence" value="ECO:0007669"/>
    <property type="project" value="UniProtKB-EC"/>
</dbReference>
<keyword evidence="6 7" id="KW-0326">Glycosidase</keyword>
<keyword evidence="3 7" id="KW-0234">DNA repair</keyword>
<accession>A0A6A9QGW7</accession>
<dbReference type="RefSeq" id="WP_054837830.1">
    <property type="nucleotide sequence ID" value="NZ_BBBY01000002.1"/>
</dbReference>
<keyword evidence="10" id="KW-1185">Reference proteome</keyword>
<dbReference type="Gene3D" id="1.10.340.30">
    <property type="entry name" value="Hypothetical protein, domain 2"/>
    <property type="match status" value="1"/>
</dbReference>
<dbReference type="PIRSF" id="PIRSF005954">
    <property type="entry name" value="Thrmst_ogg"/>
    <property type="match status" value="1"/>
</dbReference>
<dbReference type="NCBIfam" id="NF002305">
    <property type="entry name" value="PRK01229.1"/>
    <property type="match status" value="1"/>
</dbReference>
<evidence type="ECO:0000256" key="6">
    <source>
        <dbReference type="ARBA" id="ARBA00023295"/>
    </source>
</evidence>
<organism evidence="9 10">
    <name type="scientific">Sulfuracidifex metallicus DSM 6482 = JCM 9184</name>
    <dbReference type="NCBI Taxonomy" id="523847"/>
    <lineage>
        <taxon>Archaea</taxon>
        <taxon>Thermoproteota</taxon>
        <taxon>Thermoprotei</taxon>
        <taxon>Sulfolobales</taxon>
        <taxon>Sulfolobaceae</taxon>
        <taxon>Sulfuracidifex</taxon>
    </lineage>
</organism>
<evidence type="ECO:0000259" key="8">
    <source>
        <dbReference type="SMART" id="SM00478"/>
    </source>
</evidence>
<dbReference type="InterPro" id="IPR012092">
    <property type="entry name" value="DNA_glyclase/AP_lyase_Ogg"/>
</dbReference>
<evidence type="ECO:0000313" key="9">
    <source>
        <dbReference type="EMBL" id="MUN27934.1"/>
    </source>
</evidence>
<dbReference type="GO" id="GO:0006284">
    <property type="term" value="P:base-excision repair"/>
    <property type="evidence" value="ECO:0007669"/>
    <property type="project" value="UniProtKB-UniRule"/>
</dbReference>
<dbReference type="Gene3D" id="1.10.1670.10">
    <property type="entry name" value="Helix-hairpin-Helix base-excision DNA repair enzymes (C-terminal)"/>
    <property type="match status" value="1"/>
</dbReference>
<evidence type="ECO:0000256" key="5">
    <source>
        <dbReference type="ARBA" id="ARBA00023268"/>
    </source>
</evidence>
<dbReference type="GO" id="GO:0016799">
    <property type="term" value="F:hydrolase activity, hydrolyzing N-glycosyl compounds"/>
    <property type="evidence" value="ECO:0007669"/>
    <property type="project" value="UniProtKB-UniRule"/>
</dbReference>
<dbReference type="Pfam" id="PF22175">
    <property type="entry name" value="Ogg-HhH"/>
    <property type="match status" value="1"/>
</dbReference>
<feature type="active site" evidence="7">
    <location>
        <position position="146"/>
    </location>
</feature>
<dbReference type="EC" id="3.2.2.-" evidence="7"/>
<feature type="active site" evidence="7">
    <location>
        <position position="128"/>
    </location>
</feature>
<evidence type="ECO:0000256" key="3">
    <source>
        <dbReference type="ARBA" id="ARBA00023204"/>
    </source>
</evidence>
<evidence type="ECO:0000256" key="1">
    <source>
        <dbReference type="ARBA" id="ARBA00022763"/>
    </source>
</evidence>
<proteinExistence type="inferred from homology"/>
<comment type="caution">
    <text evidence="9">The sequence shown here is derived from an EMBL/GenBank/DDBJ whole genome shotgun (WGS) entry which is preliminary data.</text>
</comment>
<dbReference type="HAMAP" id="MF_00241">
    <property type="entry name" value="Ogg"/>
    <property type="match status" value="1"/>
</dbReference>
<keyword evidence="2 7" id="KW-0378">Hydrolase</keyword>
<evidence type="ECO:0000256" key="4">
    <source>
        <dbReference type="ARBA" id="ARBA00023239"/>
    </source>
</evidence>
<feature type="domain" description="HhH-GPD" evidence="8">
    <location>
        <begin position="42"/>
        <end position="200"/>
    </location>
</feature>
<evidence type="ECO:0000313" key="10">
    <source>
        <dbReference type="Proteomes" id="UP000470772"/>
    </source>
</evidence>
<protein>
    <recommendedName>
        <fullName evidence="7">8-oxoguanine DNA glycosylase/AP lyase</fullName>
    </recommendedName>
    <domain>
        <recommendedName>
            <fullName evidence="7">8-oxoguanine DNA glycosylase</fullName>
            <shortName evidence="7">8-oxoG DNA glycosylase</shortName>
            <ecNumber evidence="7">3.2.2.-</ecNumber>
        </recommendedName>
    </domain>
    <domain>
        <recommendedName>
            <fullName evidence="7">DNA-(apurinic or apyrimidinic site) lyase</fullName>
            <shortName evidence="7">AP lyase</shortName>
            <ecNumber evidence="7">4.2.99.18</ecNumber>
        </recommendedName>
    </domain>
</protein>
<dbReference type="SMART" id="SM00478">
    <property type="entry name" value="ENDO3c"/>
    <property type="match status" value="1"/>
</dbReference>
<evidence type="ECO:0000256" key="2">
    <source>
        <dbReference type="ARBA" id="ARBA00022801"/>
    </source>
</evidence>
<name>A0A6A9QGW7_SULME</name>
<keyword evidence="4 7" id="KW-0456">Lyase</keyword>
<dbReference type="SUPFAM" id="SSF48150">
    <property type="entry name" value="DNA-glycosylase"/>
    <property type="match status" value="1"/>
</dbReference>
<feature type="site" description="Important for guanine/8-oxoguanine distinction" evidence="7">
    <location>
        <position position="205"/>
    </location>
</feature>
<comment type="catalytic activity">
    <reaction evidence="7">
        <text>2'-deoxyribonucleotide-(2'-deoxyribose 5'-phosphate)-2'-deoxyribonucleotide-DNA = a 3'-end 2'-deoxyribonucleotide-(2,3-dehydro-2,3-deoxyribose 5'-phosphate)-DNA + a 5'-end 5'-phospho-2'-deoxyribonucleoside-DNA + H(+)</text>
        <dbReference type="Rhea" id="RHEA:66592"/>
        <dbReference type="Rhea" id="RHEA-COMP:13180"/>
        <dbReference type="Rhea" id="RHEA-COMP:16897"/>
        <dbReference type="Rhea" id="RHEA-COMP:17067"/>
        <dbReference type="ChEBI" id="CHEBI:15378"/>
        <dbReference type="ChEBI" id="CHEBI:136412"/>
        <dbReference type="ChEBI" id="CHEBI:157695"/>
        <dbReference type="ChEBI" id="CHEBI:167181"/>
        <dbReference type="EC" id="4.2.99.18"/>
    </reaction>
</comment>
<dbReference type="EMBL" id="WGGD01000005">
    <property type="protein sequence ID" value="MUN27934.1"/>
    <property type="molecule type" value="Genomic_DNA"/>
</dbReference>
<keyword evidence="1 7" id="KW-0227">DNA damage</keyword>
<gene>
    <name evidence="7" type="primary">ogg</name>
    <name evidence="9" type="ORF">GC250_00280</name>
</gene>
<keyword evidence="5 7" id="KW-0511">Multifunctional enzyme</keyword>
<evidence type="ECO:0000256" key="7">
    <source>
        <dbReference type="HAMAP-Rule" id="MF_00241"/>
    </source>
</evidence>
<sequence length="205" mass="23846">MLRRLVQNVSLRARVLERAEEFKLNNKANNDVWIREFLLCQLTSNSSFVSAYSSLMCAWDFLLKGSYSEVAKSLKRCGYRFYNLKAKFIVNNREFLPKLKEIVKPIADADQLMARDLIANKFLGFGYKEASHFLRNVGYMDLAIVDRHVISFLRKEGTPINFKTLTRNKYLTVEAILRSISNTLNIELGILDLFIWFEETNTVLK</sequence>
<dbReference type="Proteomes" id="UP000470772">
    <property type="component" value="Unassembled WGS sequence"/>
</dbReference>
<dbReference type="OrthoDB" id="35941at2157"/>
<dbReference type="AlphaFoldDB" id="A0A6A9QGW7"/>
<dbReference type="CDD" id="cd00056">
    <property type="entry name" value="ENDO3c"/>
    <property type="match status" value="1"/>
</dbReference>
<comment type="function">
    <text evidence="7">Catalyzes the excision of an oxidatively damaged form of guanine (7,8-dihydro-8-oxoguanine = 8-oxoG) from DNA. Also cleaves the DNA backbone at apurinic/apyrimidinic sites (AP sites).</text>
</comment>
<dbReference type="InterPro" id="IPR011257">
    <property type="entry name" value="DNA_glycosylase"/>
</dbReference>
<comment type="similarity">
    <text evidence="7">Belongs to the type-2 OGG1 family.</text>
</comment>
<dbReference type="InterPro" id="IPR023170">
    <property type="entry name" value="HhH_base_excis_C"/>
</dbReference>
<dbReference type="EC" id="4.2.99.18" evidence="7"/>
<reference evidence="9 10" key="1">
    <citation type="submission" date="2019-10" db="EMBL/GenBank/DDBJ databases">
        <title>Sequencing and Assembly of Multiple Reported Metal-Biooxidizing Members of the Extremely Thermoacidophilic Archaeal Family Sulfolobaceae.</title>
        <authorList>
            <person name="Counts J.A."/>
            <person name="Kelly R.M."/>
        </authorList>
    </citation>
    <scope>NUCLEOTIDE SEQUENCE [LARGE SCALE GENOMIC DNA]</scope>
    <source>
        <strain evidence="9 10">DSM 6482</strain>
    </source>
</reference>